<dbReference type="Gene3D" id="2.40.280.10">
    <property type="match status" value="1"/>
</dbReference>
<dbReference type="EMBL" id="DWYC01000087">
    <property type="protein sequence ID" value="HJB57807.1"/>
    <property type="molecule type" value="Genomic_DNA"/>
</dbReference>
<dbReference type="PANTHER" id="PTHR30308">
    <property type="entry name" value="TMRNA-BINDING COMPONENT OF TRANS-TRANSLATION TAGGING COMPLEX"/>
    <property type="match status" value="1"/>
</dbReference>
<comment type="caution">
    <text evidence="5">The sequence shown here is derived from an EMBL/GenBank/DDBJ whole genome shotgun (WGS) entry which is preliminary data.</text>
</comment>
<evidence type="ECO:0000256" key="1">
    <source>
        <dbReference type="ARBA" id="ARBA00022490"/>
    </source>
</evidence>
<dbReference type="SUPFAM" id="SSF74982">
    <property type="entry name" value="Small protein B (SmpB)"/>
    <property type="match status" value="1"/>
</dbReference>
<dbReference type="NCBIfam" id="NF003843">
    <property type="entry name" value="PRK05422.1"/>
    <property type="match status" value="1"/>
</dbReference>
<gene>
    <name evidence="3 5" type="primary">smpB</name>
    <name evidence="5" type="ORF">H9714_09675</name>
</gene>
<dbReference type="GO" id="GO:0070929">
    <property type="term" value="P:trans-translation"/>
    <property type="evidence" value="ECO:0007669"/>
    <property type="project" value="UniProtKB-UniRule"/>
</dbReference>
<name>A0A9D2S5V6_9FIRM</name>
<reference evidence="5" key="1">
    <citation type="journal article" date="2021" name="PeerJ">
        <title>Extensive microbial diversity within the chicken gut microbiome revealed by metagenomics and culture.</title>
        <authorList>
            <person name="Gilroy R."/>
            <person name="Ravi A."/>
            <person name="Getino M."/>
            <person name="Pursley I."/>
            <person name="Horton D.L."/>
            <person name="Alikhan N.F."/>
            <person name="Baker D."/>
            <person name="Gharbi K."/>
            <person name="Hall N."/>
            <person name="Watson M."/>
            <person name="Adriaenssens E.M."/>
            <person name="Foster-Nyarko E."/>
            <person name="Jarju S."/>
            <person name="Secka A."/>
            <person name="Antonio M."/>
            <person name="Oren A."/>
            <person name="Chaudhuri R.R."/>
            <person name="La Ragione R."/>
            <person name="Hildebrand F."/>
            <person name="Pallen M.J."/>
        </authorList>
    </citation>
    <scope>NUCLEOTIDE SEQUENCE</scope>
    <source>
        <strain evidence="5">CHK189-11263</strain>
    </source>
</reference>
<evidence type="ECO:0000256" key="4">
    <source>
        <dbReference type="SAM" id="MobiDB-lite"/>
    </source>
</evidence>
<accession>A0A9D2S5V6</accession>
<sequence length="159" mass="18391">MNAVEHKGTKLIAKNSKAFHDYFIEERLEAGISLAGTEVKSIRQGHVNLKDSFCIIKDGQMQVLGMHISPYEKGNVFNKDPLRPRQLLMHKREIRRLYARTKQDGYALIPLSLYFKGPRVKIEVGLARGKKLYDKRETAAARDAKREMDRAMKSRRNYD</sequence>
<keyword evidence="2 3" id="KW-0694">RNA-binding</keyword>
<dbReference type="GO" id="GO:0005829">
    <property type="term" value="C:cytosol"/>
    <property type="evidence" value="ECO:0007669"/>
    <property type="project" value="TreeGrafter"/>
</dbReference>
<comment type="function">
    <text evidence="3">Required for rescue of stalled ribosomes mediated by trans-translation. Binds to transfer-messenger RNA (tmRNA), required for stable association of tmRNA with ribosomes. tmRNA and SmpB together mimic tRNA shape, replacing the anticodon stem-loop with SmpB. tmRNA is encoded by the ssrA gene; the 2 termini fold to resemble tRNA(Ala) and it encodes a 'tag peptide', a short internal open reading frame. During trans-translation Ala-aminoacylated tmRNA acts like a tRNA, entering the A-site of stalled ribosomes, displacing the stalled mRNA. The ribosome then switches to translate the ORF on the tmRNA; the nascent peptide is terminated with the 'tag peptide' encoded by the tmRNA and targeted for degradation. The ribosome is freed to recommence translation, which seems to be the essential function of trans-translation.</text>
</comment>
<evidence type="ECO:0000256" key="3">
    <source>
        <dbReference type="HAMAP-Rule" id="MF_00023"/>
    </source>
</evidence>
<dbReference type="InterPro" id="IPR023620">
    <property type="entry name" value="SmpB"/>
</dbReference>
<protein>
    <recommendedName>
        <fullName evidence="3">SsrA-binding protein</fullName>
    </recommendedName>
    <alternativeName>
        <fullName evidence="3">Small protein B</fullName>
    </alternativeName>
</protein>
<comment type="subcellular location">
    <subcellularLocation>
        <location evidence="3">Cytoplasm</location>
    </subcellularLocation>
    <text evidence="3">The tmRNA-SmpB complex associates with stalled 70S ribosomes.</text>
</comment>
<evidence type="ECO:0000256" key="2">
    <source>
        <dbReference type="ARBA" id="ARBA00022884"/>
    </source>
</evidence>
<keyword evidence="1 3" id="KW-0963">Cytoplasm</keyword>
<evidence type="ECO:0000313" key="5">
    <source>
        <dbReference type="EMBL" id="HJB57807.1"/>
    </source>
</evidence>
<dbReference type="Proteomes" id="UP000824208">
    <property type="component" value="Unassembled WGS sequence"/>
</dbReference>
<dbReference type="PANTHER" id="PTHR30308:SF2">
    <property type="entry name" value="SSRA-BINDING PROTEIN"/>
    <property type="match status" value="1"/>
</dbReference>
<evidence type="ECO:0000313" key="6">
    <source>
        <dbReference type="Proteomes" id="UP000824208"/>
    </source>
</evidence>
<dbReference type="InterPro" id="IPR000037">
    <property type="entry name" value="SsrA-bd_prot"/>
</dbReference>
<dbReference type="InterPro" id="IPR020081">
    <property type="entry name" value="SsrA-bd_prot_CS"/>
</dbReference>
<dbReference type="Pfam" id="PF01668">
    <property type="entry name" value="SmpB"/>
    <property type="match status" value="1"/>
</dbReference>
<proteinExistence type="inferred from homology"/>
<dbReference type="GO" id="GO:0070930">
    <property type="term" value="P:trans-translation-dependent protein tagging"/>
    <property type="evidence" value="ECO:0007669"/>
    <property type="project" value="TreeGrafter"/>
</dbReference>
<dbReference type="HAMAP" id="MF_00023">
    <property type="entry name" value="SmpB"/>
    <property type="match status" value="1"/>
</dbReference>
<comment type="similarity">
    <text evidence="3">Belongs to the SmpB family.</text>
</comment>
<dbReference type="AlphaFoldDB" id="A0A9D2S5V6"/>
<dbReference type="NCBIfam" id="TIGR00086">
    <property type="entry name" value="smpB"/>
    <property type="match status" value="1"/>
</dbReference>
<dbReference type="PROSITE" id="PS01317">
    <property type="entry name" value="SSRP"/>
    <property type="match status" value="1"/>
</dbReference>
<dbReference type="CDD" id="cd09294">
    <property type="entry name" value="SmpB"/>
    <property type="match status" value="1"/>
</dbReference>
<dbReference type="GO" id="GO:0003723">
    <property type="term" value="F:RNA binding"/>
    <property type="evidence" value="ECO:0007669"/>
    <property type="project" value="UniProtKB-UniRule"/>
</dbReference>
<reference evidence="5" key="2">
    <citation type="submission" date="2021-04" db="EMBL/GenBank/DDBJ databases">
        <authorList>
            <person name="Gilroy R."/>
        </authorList>
    </citation>
    <scope>NUCLEOTIDE SEQUENCE</scope>
    <source>
        <strain evidence="5">CHK189-11263</strain>
    </source>
</reference>
<feature type="region of interest" description="Disordered" evidence="4">
    <location>
        <begin position="137"/>
        <end position="159"/>
    </location>
</feature>
<organism evidence="5 6">
    <name type="scientific">Candidatus Flavonifractor intestinipullorum</name>
    <dbReference type="NCBI Taxonomy" id="2838587"/>
    <lineage>
        <taxon>Bacteria</taxon>
        <taxon>Bacillati</taxon>
        <taxon>Bacillota</taxon>
        <taxon>Clostridia</taxon>
        <taxon>Eubacteriales</taxon>
        <taxon>Oscillospiraceae</taxon>
        <taxon>Flavonifractor</taxon>
    </lineage>
</organism>